<keyword evidence="2" id="KW-1133">Transmembrane helix</keyword>
<keyword evidence="1" id="KW-0175">Coiled coil</keyword>
<dbReference type="STRING" id="1149755.A0A2J6R294"/>
<evidence type="ECO:0000313" key="3">
    <source>
        <dbReference type="EMBL" id="PMD32625.1"/>
    </source>
</evidence>
<name>A0A2J6R294_HYAVF</name>
<dbReference type="OrthoDB" id="426293at2759"/>
<dbReference type="GO" id="GO:0016020">
    <property type="term" value="C:membrane"/>
    <property type="evidence" value="ECO:0007669"/>
    <property type="project" value="InterPro"/>
</dbReference>
<evidence type="ECO:0000256" key="2">
    <source>
        <dbReference type="SAM" id="Phobius"/>
    </source>
</evidence>
<dbReference type="EMBL" id="KZ613958">
    <property type="protein sequence ID" value="PMD32625.1"/>
    <property type="molecule type" value="Genomic_DNA"/>
</dbReference>
<sequence length="338" mass="39792">MFSPLYTVLLLAPSRSFLPLFKEYRAFSLYDFIRHDTRIEAELFCVTQGLAGVADRWSALDDYFDRLLVDDFMEPTKYSKLLFDDENFTRSRKYFWAIGCLNEFDVSIADNIKQWDLYYEGSIKPALDKLNLAELFDAARLTKPKSGDAYNEKRVQEFENLAKQARRHRDILENLRTQFKNKLETVKTLRDGLFNASALVESRASTRLGQNVKLLTYVSIFYLPLAFCAALWAIPNIQEKSTKVPFVVTSVLVGFVTYFIVFNMDFMTNKLKMWYLPRRQNVVTQMQNQNDWWNQIGQRFEEFKPSSESKVPTEWWIPLYVAHQALKKRTWTWKKGEA</sequence>
<dbReference type="Pfam" id="PF01544">
    <property type="entry name" value="CorA"/>
    <property type="match status" value="1"/>
</dbReference>
<protein>
    <submittedName>
        <fullName evidence="3">Uncharacterized protein</fullName>
    </submittedName>
</protein>
<evidence type="ECO:0000256" key="1">
    <source>
        <dbReference type="SAM" id="Coils"/>
    </source>
</evidence>
<feature type="coiled-coil region" evidence="1">
    <location>
        <begin position="155"/>
        <end position="182"/>
    </location>
</feature>
<keyword evidence="2" id="KW-0812">Transmembrane</keyword>
<dbReference type="GO" id="GO:0046873">
    <property type="term" value="F:metal ion transmembrane transporter activity"/>
    <property type="evidence" value="ECO:0007669"/>
    <property type="project" value="InterPro"/>
</dbReference>
<dbReference type="Proteomes" id="UP000235786">
    <property type="component" value="Unassembled WGS sequence"/>
</dbReference>
<evidence type="ECO:0000313" key="4">
    <source>
        <dbReference type="Proteomes" id="UP000235786"/>
    </source>
</evidence>
<feature type="transmembrane region" description="Helical" evidence="2">
    <location>
        <begin position="214"/>
        <end position="234"/>
    </location>
</feature>
<gene>
    <name evidence="3" type="ORF">L207DRAFT_440287</name>
</gene>
<keyword evidence="2" id="KW-0472">Membrane</keyword>
<keyword evidence="4" id="KW-1185">Reference proteome</keyword>
<reference evidence="3 4" key="1">
    <citation type="submission" date="2016-04" db="EMBL/GenBank/DDBJ databases">
        <title>A degradative enzymes factory behind the ericoid mycorrhizal symbiosis.</title>
        <authorList>
            <consortium name="DOE Joint Genome Institute"/>
            <person name="Martino E."/>
            <person name="Morin E."/>
            <person name="Grelet G."/>
            <person name="Kuo A."/>
            <person name="Kohler A."/>
            <person name="Daghino S."/>
            <person name="Barry K."/>
            <person name="Choi C."/>
            <person name="Cichocki N."/>
            <person name="Clum A."/>
            <person name="Copeland A."/>
            <person name="Hainaut M."/>
            <person name="Haridas S."/>
            <person name="Labutti K."/>
            <person name="Lindquist E."/>
            <person name="Lipzen A."/>
            <person name="Khouja H.-R."/>
            <person name="Murat C."/>
            <person name="Ohm R."/>
            <person name="Olson A."/>
            <person name="Spatafora J."/>
            <person name="Veneault-Fourrey C."/>
            <person name="Henrissat B."/>
            <person name="Grigoriev I."/>
            <person name="Martin F."/>
            <person name="Perotto S."/>
        </authorList>
    </citation>
    <scope>NUCLEOTIDE SEQUENCE [LARGE SCALE GENOMIC DNA]</scope>
    <source>
        <strain evidence="3 4">F</strain>
    </source>
</reference>
<dbReference type="InterPro" id="IPR002523">
    <property type="entry name" value="MgTranspt_CorA/ZnTranspt_ZntB"/>
</dbReference>
<feature type="transmembrane region" description="Helical" evidence="2">
    <location>
        <begin position="246"/>
        <end position="266"/>
    </location>
</feature>
<accession>A0A2J6R294</accession>
<organism evidence="3 4">
    <name type="scientific">Hyaloscypha variabilis (strain UAMH 11265 / GT02V1 / F)</name>
    <name type="common">Meliniomyces variabilis</name>
    <dbReference type="NCBI Taxonomy" id="1149755"/>
    <lineage>
        <taxon>Eukaryota</taxon>
        <taxon>Fungi</taxon>
        <taxon>Dikarya</taxon>
        <taxon>Ascomycota</taxon>
        <taxon>Pezizomycotina</taxon>
        <taxon>Leotiomycetes</taxon>
        <taxon>Helotiales</taxon>
        <taxon>Hyaloscyphaceae</taxon>
        <taxon>Hyaloscypha</taxon>
        <taxon>Hyaloscypha variabilis</taxon>
    </lineage>
</organism>
<dbReference type="AlphaFoldDB" id="A0A2J6R294"/>
<proteinExistence type="predicted"/>